<dbReference type="AlphaFoldDB" id="A0A1G8R3S9"/>
<dbReference type="Proteomes" id="UP000199225">
    <property type="component" value="Unassembled WGS sequence"/>
</dbReference>
<dbReference type="RefSeq" id="WP_093192326.1">
    <property type="nucleotide sequence ID" value="NZ_FNEV01000002.1"/>
</dbReference>
<dbReference type="InterPro" id="IPR001387">
    <property type="entry name" value="Cro/C1-type_HTH"/>
</dbReference>
<accession>A0A1G8R3S9</accession>
<reference evidence="3" key="1">
    <citation type="submission" date="2016-10" db="EMBL/GenBank/DDBJ databases">
        <authorList>
            <person name="Varghese N."/>
            <person name="Submissions S."/>
        </authorList>
    </citation>
    <scope>NUCLEOTIDE SEQUENCE [LARGE SCALE GENOMIC DNA]</scope>
    <source>
        <strain evidence="3">DSM 4771</strain>
    </source>
</reference>
<dbReference type="GO" id="GO:0003677">
    <property type="term" value="F:DNA binding"/>
    <property type="evidence" value="ECO:0007669"/>
    <property type="project" value="InterPro"/>
</dbReference>
<dbReference type="InterPro" id="IPR053163">
    <property type="entry name" value="HTH-type_regulator_Rgg"/>
</dbReference>
<dbReference type="SUPFAM" id="SSF47413">
    <property type="entry name" value="lambda repressor-like DNA-binding domains"/>
    <property type="match status" value="1"/>
</dbReference>
<dbReference type="InterPro" id="IPR010982">
    <property type="entry name" value="Lambda_DNA-bd_dom_sf"/>
</dbReference>
<proteinExistence type="predicted"/>
<dbReference type="EMBL" id="FNEV01000002">
    <property type="protein sequence ID" value="SDJ11629.1"/>
    <property type="molecule type" value="Genomic_DNA"/>
</dbReference>
<dbReference type="PROSITE" id="PS50943">
    <property type="entry name" value="HTH_CROC1"/>
    <property type="match status" value="1"/>
</dbReference>
<dbReference type="SUPFAM" id="SSF48452">
    <property type="entry name" value="TPR-like"/>
    <property type="match status" value="1"/>
</dbReference>
<dbReference type="InterPro" id="IPR011990">
    <property type="entry name" value="TPR-like_helical_dom_sf"/>
</dbReference>
<feature type="domain" description="HTH cro/C1-type" evidence="1">
    <location>
        <begin position="7"/>
        <end position="60"/>
    </location>
</feature>
<evidence type="ECO:0000313" key="2">
    <source>
        <dbReference type="EMBL" id="SDJ11629.1"/>
    </source>
</evidence>
<dbReference type="SMART" id="SM00530">
    <property type="entry name" value="HTH_XRE"/>
    <property type="match status" value="1"/>
</dbReference>
<sequence>MDQGTLLKYYRQKNNLSQQEVCRGIVSPSYLSRIENNQLVPAEDTMAQLFERVGMDVSRQNSEIDTVRGLLEQWEDVLLQNQKDDSIRIHQKLDPYITQTMHSNTLEDYHVLAIRHYILMNDVQKAEDSIQATRELTSGLSDRNRFFYWKHTGNLELVKGNTQDAERALTKAIKDYFHPVLHELEKADAYYLLSLAVSKQQKDAVSLEYAKAALEIYQPHYRLEQCARTHIQMGVSYSRSRHFDAALEQLTKAKRLAKALDLPHILGIVEHNLANVYSRLHEPERIIHHLRNSLSYKEGQDAHSYMTTMVFLISIYYRYDHREEAETTWHEAWKRKNSLSRESLQWKELQFYQLFLFEPHEAWEPYITEEFFPYLKESNNQRAIISYARLVADCYKQLSLYKKAAYYFELALDTCEQTKGKE</sequence>
<dbReference type="Pfam" id="PF01381">
    <property type="entry name" value="HTH_3"/>
    <property type="match status" value="1"/>
</dbReference>
<dbReference type="Gene3D" id="1.25.40.1000">
    <property type="match status" value="1"/>
</dbReference>
<gene>
    <name evidence="2" type="ORF">SAMN04490247_0804</name>
</gene>
<name>A0A1G8R3S9_9BACI</name>
<dbReference type="PANTHER" id="PTHR37038">
    <property type="entry name" value="TRANSCRIPTIONAL REGULATOR-RELATED"/>
    <property type="match status" value="1"/>
</dbReference>
<dbReference type="Gene3D" id="1.25.40.10">
    <property type="entry name" value="Tetratricopeptide repeat domain"/>
    <property type="match status" value="1"/>
</dbReference>
<dbReference type="OrthoDB" id="252257at2"/>
<protein>
    <submittedName>
        <fullName evidence="2">Helix-turn-helix domain-containing protein</fullName>
    </submittedName>
</protein>
<dbReference type="STRING" id="86666.SAMN04490247_0804"/>
<dbReference type="CDD" id="cd00093">
    <property type="entry name" value="HTH_XRE"/>
    <property type="match status" value="1"/>
</dbReference>
<dbReference type="Gene3D" id="1.10.260.40">
    <property type="entry name" value="lambda repressor-like DNA-binding domains"/>
    <property type="match status" value="1"/>
</dbReference>
<evidence type="ECO:0000313" key="3">
    <source>
        <dbReference type="Proteomes" id="UP000199225"/>
    </source>
</evidence>
<keyword evidence="3" id="KW-1185">Reference proteome</keyword>
<evidence type="ECO:0000259" key="1">
    <source>
        <dbReference type="PROSITE" id="PS50943"/>
    </source>
</evidence>
<organism evidence="2 3">
    <name type="scientific">Salimicrobium halophilum</name>
    <dbReference type="NCBI Taxonomy" id="86666"/>
    <lineage>
        <taxon>Bacteria</taxon>
        <taxon>Bacillati</taxon>
        <taxon>Bacillota</taxon>
        <taxon>Bacilli</taxon>
        <taxon>Bacillales</taxon>
        <taxon>Bacillaceae</taxon>
        <taxon>Salimicrobium</taxon>
    </lineage>
</organism>